<accession>A0A0E9NGA9</accession>
<proteinExistence type="predicted"/>
<dbReference type="EMBL" id="BACD03000017">
    <property type="protein sequence ID" value="GAO48741.1"/>
    <property type="molecule type" value="Genomic_DNA"/>
</dbReference>
<gene>
    <name evidence="1" type="ORF">G7K_2911-t1</name>
</gene>
<dbReference type="AlphaFoldDB" id="A0A0E9NGA9"/>
<reference evidence="1 2" key="1">
    <citation type="journal article" date="2011" name="J. Gen. Appl. Microbiol.">
        <title>Draft genome sequencing of the enigmatic yeast Saitoella complicata.</title>
        <authorList>
            <person name="Nishida H."/>
            <person name="Hamamoto M."/>
            <person name="Sugiyama J."/>
        </authorList>
    </citation>
    <scope>NUCLEOTIDE SEQUENCE [LARGE SCALE GENOMIC DNA]</scope>
    <source>
        <strain evidence="1 2">NRRL Y-17804</strain>
    </source>
</reference>
<name>A0A0E9NGA9_SAICN</name>
<organism evidence="1 2">
    <name type="scientific">Saitoella complicata (strain BCRC 22490 / CBS 7301 / JCM 7358 / NBRC 10748 / NRRL Y-17804)</name>
    <dbReference type="NCBI Taxonomy" id="698492"/>
    <lineage>
        <taxon>Eukaryota</taxon>
        <taxon>Fungi</taxon>
        <taxon>Dikarya</taxon>
        <taxon>Ascomycota</taxon>
        <taxon>Taphrinomycotina</taxon>
        <taxon>Taphrinomycotina incertae sedis</taxon>
        <taxon>Saitoella</taxon>
    </lineage>
</organism>
<keyword evidence="2" id="KW-1185">Reference proteome</keyword>
<reference evidence="1 2" key="2">
    <citation type="journal article" date="2014" name="J. Gen. Appl. Microbiol.">
        <title>The early diverging ascomycetous budding yeast Saitoella complicata has three histone deacetylases belonging to the Clr6, Hos2, and Rpd3 lineages.</title>
        <authorList>
            <person name="Nishida H."/>
            <person name="Matsumoto T."/>
            <person name="Kondo S."/>
            <person name="Hamamoto M."/>
            <person name="Yoshikawa H."/>
        </authorList>
    </citation>
    <scope>NUCLEOTIDE SEQUENCE [LARGE SCALE GENOMIC DNA]</scope>
    <source>
        <strain evidence="1 2">NRRL Y-17804</strain>
    </source>
</reference>
<evidence type="ECO:0000313" key="1">
    <source>
        <dbReference type="EMBL" id="GAO48741.1"/>
    </source>
</evidence>
<sequence length="80" mass="8931">MAPVPAAREGVATSLLGEELLAMIYGVLRKVLGTVRPQRRGRKGCSTMIKSFSFFSPAFHPFHYLLVCKGYPNIVRFKLC</sequence>
<dbReference type="Proteomes" id="UP000033140">
    <property type="component" value="Unassembled WGS sequence"/>
</dbReference>
<comment type="caution">
    <text evidence="1">The sequence shown here is derived from an EMBL/GenBank/DDBJ whole genome shotgun (WGS) entry which is preliminary data.</text>
</comment>
<protein>
    <submittedName>
        <fullName evidence="1">Uncharacterized protein</fullName>
    </submittedName>
</protein>
<reference evidence="1 2" key="3">
    <citation type="journal article" date="2015" name="Genome Announc.">
        <title>Draft Genome Sequence of the Archiascomycetous Yeast Saitoella complicata.</title>
        <authorList>
            <person name="Yamauchi K."/>
            <person name="Kondo S."/>
            <person name="Hamamoto M."/>
            <person name="Takahashi Y."/>
            <person name="Ogura Y."/>
            <person name="Hayashi T."/>
            <person name="Nishida H."/>
        </authorList>
    </citation>
    <scope>NUCLEOTIDE SEQUENCE [LARGE SCALE GENOMIC DNA]</scope>
    <source>
        <strain evidence="1 2">NRRL Y-17804</strain>
    </source>
</reference>
<evidence type="ECO:0000313" key="2">
    <source>
        <dbReference type="Proteomes" id="UP000033140"/>
    </source>
</evidence>